<organism evidence="1 2">
    <name type="scientific">Pseudomarimonas salicorniae</name>
    <dbReference type="NCBI Taxonomy" id="2933270"/>
    <lineage>
        <taxon>Bacteria</taxon>
        <taxon>Pseudomonadati</taxon>
        <taxon>Pseudomonadota</taxon>
        <taxon>Gammaproteobacteria</taxon>
        <taxon>Lysobacterales</taxon>
        <taxon>Lysobacteraceae</taxon>
        <taxon>Pseudomarimonas</taxon>
    </lineage>
</organism>
<accession>A0ABT0GEF1</accession>
<keyword evidence="2" id="KW-1185">Reference proteome</keyword>
<gene>
    <name evidence="1" type="ORF">M0G41_04490</name>
</gene>
<evidence type="ECO:0000313" key="1">
    <source>
        <dbReference type="EMBL" id="MCK7592926.1"/>
    </source>
</evidence>
<comment type="caution">
    <text evidence="1">The sequence shown here is derived from an EMBL/GenBank/DDBJ whole genome shotgun (WGS) entry which is preliminary data.</text>
</comment>
<reference evidence="1" key="1">
    <citation type="submission" date="2022-04" db="EMBL/GenBank/DDBJ databases">
        <title>Lysobacter sp. CAU 1642 isolated from sea sand.</title>
        <authorList>
            <person name="Kim W."/>
        </authorList>
    </citation>
    <scope>NUCLEOTIDE SEQUENCE</scope>
    <source>
        <strain evidence="1">CAU 1642</strain>
    </source>
</reference>
<evidence type="ECO:0000313" key="2">
    <source>
        <dbReference type="Proteomes" id="UP001431449"/>
    </source>
</evidence>
<protein>
    <submittedName>
        <fullName evidence="1">Uncharacterized protein</fullName>
    </submittedName>
</protein>
<dbReference type="Proteomes" id="UP001431449">
    <property type="component" value="Unassembled WGS sequence"/>
</dbReference>
<name>A0ABT0GEF1_9GAMM</name>
<proteinExistence type="predicted"/>
<dbReference type="EMBL" id="JALNMH010000003">
    <property type="protein sequence ID" value="MCK7592926.1"/>
    <property type="molecule type" value="Genomic_DNA"/>
</dbReference>
<sequence>MDPQQAPPHPEDADQHDLSLVRWMLSLTPAQRLAELESRLAFIHAARRHVTQLSDDPGSAAAPRG</sequence>